<protein>
    <recommendedName>
        <fullName evidence="6">Bacteriophage tail tape measure N-terminal domain-containing protein</fullName>
    </recommendedName>
</protein>
<keyword evidence="2" id="KW-1133">Transmembrane helix</keyword>
<dbReference type="EMBL" id="CP134890">
    <property type="protein sequence ID" value="WNM22675.1"/>
    <property type="molecule type" value="Genomic_DNA"/>
</dbReference>
<dbReference type="AlphaFoldDB" id="A0AA96F4Q8"/>
<keyword evidence="1" id="KW-0175">Coiled coil</keyword>
<feature type="coiled-coil region" evidence="1">
    <location>
        <begin position="354"/>
        <end position="498"/>
    </location>
</feature>
<dbReference type="RefSeq" id="WP_313322678.1">
    <property type="nucleotide sequence ID" value="NZ_CP134878.1"/>
</dbReference>
<dbReference type="KEGG" id="fcj:RN605_04760"/>
<feature type="coiled-coil region" evidence="1">
    <location>
        <begin position="14"/>
        <end position="41"/>
    </location>
</feature>
<dbReference type="Proteomes" id="UP001304515">
    <property type="component" value="Chromosome"/>
</dbReference>
<organism evidence="4 5">
    <name type="scientific">Flavobacterium capsici</name>
    <dbReference type="NCBI Taxonomy" id="3075618"/>
    <lineage>
        <taxon>Bacteria</taxon>
        <taxon>Pseudomonadati</taxon>
        <taxon>Bacteroidota</taxon>
        <taxon>Flavobacteriia</taxon>
        <taxon>Flavobacteriales</taxon>
        <taxon>Flavobacteriaceae</taxon>
        <taxon>Flavobacterium</taxon>
    </lineage>
</organism>
<keyword evidence="2" id="KW-0472">Membrane</keyword>
<dbReference type="EMBL" id="CP134878">
    <property type="protein sequence ID" value="WNM18624.1"/>
    <property type="molecule type" value="Genomic_DNA"/>
</dbReference>
<accession>A0AA96F4Q8</accession>
<feature type="transmembrane region" description="Helical" evidence="2">
    <location>
        <begin position="211"/>
        <end position="236"/>
    </location>
</feature>
<proteinExistence type="predicted"/>
<name>A0AA96F4Q8_9FLAO</name>
<evidence type="ECO:0000313" key="3">
    <source>
        <dbReference type="EMBL" id="WNM18624.1"/>
    </source>
</evidence>
<evidence type="ECO:0000313" key="5">
    <source>
        <dbReference type="Proteomes" id="UP001304515"/>
    </source>
</evidence>
<keyword evidence="5" id="KW-1185">Reference proteome</keyword>
<evidence type="ECO:0000256" key="1">
    <source>
        <dbReference type="SAM" id="Coils"/>
    </source>
</evidence>
<reference evidence="4 5" key="1">
    <citation type="submission" date="2023-09" db="EMBL/GenBank/DDBJ databases">
        <title>Flavobacterium sp. a novel bacteria isolate from Pepper rhizosphere.</title>
        <authorList>
            <person name="Peng Y."/>
            <person name="Lee J."/>
        </authorList>
    </citation>
    <scope>NUCLEOTIDE SEQUENCE [LARGE SCALE GENOMIC DNA]</scope>
    <source>
        <strain evidence="3">PMR2A8</strain>
        <strain evidence="4 5">PMTSA4</strain>
    </source>
</reference>
<evidence type="ECO:0000256" key="2">
    <source>
        <dbReference type="SAM" id="Phobius"/>
    </source>
</evidence>
<gene>
    <name evidence="4" type="ORF">RN605_04760</name>
    <name evidence="3" type="ORF">RN608_11460</name>
</gene>
<evidence type="ECO:0008006" key="6">
    <source>
        <dbReference type="Google" id="ProtNLM"/>
    </source>
</evidence>
<evidence type="ECO:0000313" key="4">
    <source>
        <dbReference type="EMBL" id="WNM22675.1"/>
    </source>
</evidence>
<accession>A0AA96EUK2</accession>
<keyword evidence="2" id="KW-0812">Transmembrane</keyword>
<sequence>MANKVEFLSLDIDNQALISKMTQTRAEIDKLKAAQKELTNSNQANSDAYSKNAVELTRLQSTYNTQKNVVTQLSNANNAFATASAAISSAIEKENTSIAAARENNKQLLTLRNQVNVNTVEGQTALTAINAKLDENNAFIKANVSTLEQQKIGIGDYKNQIKEAFNELNIFNGGIGGFIQRSKEAGGVGNLLTNSLKAVSQGIIGMTRASLAFLATPIGAVIGAIGLVLGGLITYLKSTQDGIDKITAVTRPLQAIFQSMIGVLQQVGKFLFEAFSNPKKTLEDLADFVKQNLINRFTAFGEILQGIIELDFKKVTNGVLQAGTGVENLTDKIADGAKATGKFLDEAAAKGKEIDDITKNIEKSEINLNKERAKTEGLIKAQQLIAKDTSRNINERVEAQNEIVRLQTEEAEKEANILKLKIQKLKIQQSLNDTSREENKELADLEAQLITTQQKGQDAQLEGIRVTSAARKEAAAQAAQIEKDRQAAEQKALDALIQKNKDEIDLYIQSQGIRKKSMRDEIALEETLLNKRLEVLKKEFEAKKITETKFQVEQLKLKNDYAKKQAELVASNADKELEIFISNNKTKLDNSIYTDDKLFAGEIERLNRVSEAEAEAATKKLVAGIISTEEYNTAIKAIDDKFAADKEAAALAKAEADKVKKAIDLENKLIADQIESDNDFAFRAAELKRNEEQEINAAAKTGANVELINSKYAAKRKALDEEIADFKLNQEIQLLNGIKGLANQNTILFKAAATAEVVLSTIKKFNEARNIGLALAANPLTAALAPNAFFQAGLIAAGGALQVAKITGVKLAKGKVDIDGPGTSTSDSIPAMLSKGESVINAKATAKFKPLLQSINDYGLNPNLTYPLSIPSINSIYTKNTSIDYDLLAYKLAQANSTLPTPVVSVQDINYSQNQVKVIEQMANF</sequence>